<evidence type="ECO:0000313" key="2">
    <source>
        <dbReference type="EMBL" id="EEC02352.1"/>
    </source>
</evidence>
<dbReference type="EnsemblMetazoa" id="ISCW001098-RA">
    <property type="protein sequence ID" value="ISCW001098-PA"/>
    <property type="gene ID" value="ISCW001098"/>
</dbReference>
<reference evidence="2 4" key="1">
    <citation type="submission" date="2008-03" db="EMBL/GenBank/DDBJ databases">
        <title>Annotation of Ixodes scapularis.</title>
        <authorList>
            <consortium name="Ixodes scapularis Genome Project Consortium"/>
            <person name="Caler E."/>
            <person name="Hannick L.I."/>
            <person name="Bidwell S."/>
            <person name="Joardar V."/>
            <person name="Thiagarajan M."/>
            <person name="Amedeo P."/>
            <person name="Galinsky K.J."/>
            <person name="Schobel S."/>
            <person name="Inman J."/>
            <person name="Hostetler J."/>
            <person name="Miller J."/>
            <person name="Hammond M."/>
            <person name="Megy K."/>
            <person name="Lawson D."/>
            <person name="Kodira C."/>
            <person name="Sutton G."/>
            <person name="Meyer J."/>
            <person name="Hill C.A."/>
            <person name="Birren B."/>
            <person name="Nene V."/>
            <person name="Collins F."/>
            <person name="Alarcon-Chaidez F."/>
            <person name="Wikel S."/>
            <person name="Strausberg R."/>
        </authorList>
    </citation>
    <scope>NUCLEOTIDE SEQUENCE [LARGE SCALE GENOMIC DNA]</scope>
    <source>
        <strain evidence="4">Wikel</strain>
        <strain evidence="2">Wikel colony</strain>
    </source>
</reference>
<feature type="transmembrane region" description="Helical" evidence="1">
    <location>
        <begin position="41"/>
        <end position="61"/>
    </location>
</feature>
<dbReference type="HOGENOM" id="CLU_1983997_0_0_1"/>
<protein>
    <submittedName>
        <fullName evidence="2 3">Uncharacterized protein</fullName>
    </submittedName>
</protein>
<evidence type="ECO:0000256" key="1">
    <source>
        <dbReference type="SAM" id="Phobius"/>
    </source>
</evidence>
<organism>
    <name type="scientific">Ixodes scapularis</name>
    <name type="common">Black-legged tick</name>
    <name type="synonym">Deer tick</name>
    <dbReference type="NCBI Taxonomy" id="6945"/>
    <lineage>
        <taxon>Eukaryota</taxon>
        <taxon>Metazoa</taxon>
        <taxon>Ecdysozoa</taxon>
        <taxon>Arthropoda</taxon>
        <taxon>Chelicerata</taxon>
        <taxon>Arachnida</taxon>
        <taxon>Acari</taxon>
        <taxon>Parasitiformes</taxon>
        <taxon>Ixodida</taxon>
        <taxon>Ixodoidea</taxon>
        <taxon>Ixodidae</taxon>
        <taxon>Ixodinae</taxon>
        <taxon>Ixodes</taxon>
    </lineage>
</organism>
<dbReference type="InParanoid" id="B7P6Y0"/>
<keyword evidence="1" id="KW-1133">Transmembrane helix</keyword>
<reference evidence="3" key="2">
    <citation type="submission" date="2020-05" db="UniProtKB">
        <authorList>
            <consortium name="EnsemblMetazoa"/>
        </authorList>
    </citation>
    <scope>IDENTIFICATION</scope>
    <source>
        <strain evidence="3">wikel</strain>
    </source>
</reference>
<feature type="transmembrane region" description="Helical" evidence="1">
    <location>
        <begin position="6"/>
        <end position="29"/>
    </location>
</feature>
<keyword evidence="1" id="KW-0812">Transmembrane</keyword>
<proteinExistence type="predicted"/>
<dbReference type="Proteomes" id="UP000001555">
    <property type="component" value="Unassembled WGS sequence"/>
</dbReference>
<gene>
    <name evidence="2" type="ORF">IscW_ISCW001098</name>
</gene>
<keyword evidence="4" id="KW-1185">Reference proteome</keyword>
<dbReference type="EMBL" id="ABJB010526656">
    <property type="status" value="NOT_ANNOTATED_CDS"/>
    <property type="molecule type" value="Genomic_DNA"/>
</dbReference>
<name>B7P6Y0_IXOSC</name>
<keyword evidence="1" id="KW-0472">Membrane</keyword>
<sequence length="126" mass="15540">MGLGDIFRMIWFLYNMVSWLFWFKIWNVLRPIRILARVFRLIRPLLHVWLGNIIWVVRFLYNVVKGSLYFGVWNFLRLVGKLFYIIWVIRLLLHGSRSVRFLDNMIYRALHIVRSVWFLNDMASWF</sequence>
<evidence type="ECO:0000313" key="4">
    <source>
        <dbReference type="Proteomes" id="UP000001555"/>
    </source>
</evidence>
<evidence type="ECO:0000313" key="3">
    <source>
        <dbReference type="EnsemblMetazoa" id="ISCW001098-PA"/>
    </source>
</evidence>
<dbReference type="AlphaFoldDB" id="B7P6Y0"/>
<dbReference type="VEuPathDB" id="VectorBase:ISCI001098"/>
<feature type="transmembrane region" description="Helical" evidence="1">
    <location>
        <begin position="73"/>
        <end position="93"/>
    </location>
</feature>
<dbReference type="EMBL" id="DS648544">
    <property type="protein sequence ID" value="EEC02352.1"/>
    <property type="molecule type" value="Genomic_DNA"/>
</dbReference>
<accession>B7P6Y0</accession>
<dbReference type="VEuPathDB" id="VectorBase:ISCW001098"/>
<dbReference type="PaxDb" id="6945-B7P6Y0"/>